<evidence type="ECO:0000313" key="7">
    <source>
        <dbReference type="EMBL" id="TFJ79956.1"/>
    </source>
</evidence>
<evidence type="ECO:0000256" key="5">
    <source>
        <dbReference type="SAM" id="MobiDB-lite"/>
    </source>
</evidence>
<dbReference type="SUPFAM" id="SSF57850">
    <property type="entry name" value="RING/U-box"/>
    <property type="match status" value="1"/>
</dbReference>
<name>A0A4D9CMH2_9STRA</name>
<dbReference type="PANTHER" id="PTHR25462">
    <property type="entry name" value="BONUS, ISOFORM C-RELATED"/>
    <property type="match status" value="1"/>
</dbReference>
<comment type="caution">
    <text evidence="7">The sequence shown here is derived from an EMBL/GenBank/DDBJ whole genome shotgun (WGS) entry which is preliminary data.</text>
</comment>
<evidence type="ECO:0000256" key="2">
    <source>
        <dbReference type="ARBA" id="ARBA00022771"/>
    </source>
</evidence>
<proteinExistence type="predicted"/>
<dbReference type="AlphaFoldDB" id="A0A4D9CMH2"/>
<dbReference type="EMBL" id="SDOX01000183">
    <property type="protein sequence ID" value="TFJ79956.1"/>
    <property type="molecule type" value="Genomic_DNA"/>
</dbReference>
<keyword evidence="8" id="KW-1185">Reference proteome</keyword>
<sequence>MAAATESLFLVASNIHFSDDMSLPRFGTSTRLLAATCSCSSTPCAAHAATSADQAASVEDGDALEPQDDVFYLSRLNDPTTYFFQWICKRYGLTVKAEPHSCPICLETSENSIQLSCGHTFCRQCLKAAAEQKMSSCALCRKSHTLDPDVLRQQFQTQRFANMSWRLGNTRATRVFSKPSWEALFCAGSGGAGNAGKCSDVGDRASSPSCEAGEVPTGGGGSVGVTKGKGGKERGRGYVGPDIGGLPHRLLMRRAAKSVRRAFVSPDPDVGGSTRAELQRRWSMLMGGKAAESKQWKGGVAVLTEEAGAESVAGLTRRWGRGREGQGGQADCMGSRWSDLMRQGQGKEGGVGGEDQAALTAWWREARGQESAEVGAAKVPTLAAAWSLLVPDSPGPLAPWAVPTTDCGGLSVAALKARAQRLFLPPVIDATSDAGVGALAQEEMQARWDACFLSSRATLPCLDAGGRDVAELAHRWGKLMDVEVGEEVGGKPWAALAARWEERSMVGADREGGDVGGLDSKTLKTQWATTNVGGKARLTEEAGACGTEMLECRWGMGREGNTHG</sequence>
<keyword evidence="1" id="KW-0479">Metal-binding</keyword>
<dbReference type="GO" id="GO:0006513">
    <property type="term" value="P:protein monoubiquitination"/>
    <property type="evidence" value="ECO:0007669"/>
    <property type="project" value="TreeGrafter"/>
</dbReference>
<dbReference type="PROSITE" id="PS00518">
    <property type="entry name" value="ZF_RING_1"/>
    <property type="match status" value="1"/>
</dbReference>
<feature type="region of interest" description="Disordered" evidence="5">
    <location>
        <begin position="209"/>
        <end position="241"/>
    </location>
</feature>
<organism evidence="7 8">
    <name type="scientific">Nannochloropsis salina CCMP1776</name>
    <dbReference type="NCBI Taxonomy" id="1027361"/>
    <lineage>
        <taxon>Eukaryota</taxon>
        <taxon>Sar</taxon>
        <taxon>Stramenopiles</taxon>
        <taxon>Ochrophyta</taxon>
        <taxon>Eustigmatophyceae</taxon>
        <taxon>Eustigmatales</taxon>
        <taxon>Monodopsidaceae</taxon>
        <taxon>Microchloropsis</taxon>
        <taxon>Microchloropsis salina</taxon>
    </lineage>
</organism>
<keyword evidence="3" id="KW-0862">Zinc</keyword>
<protein>
    <recommendedName>
        <fullName evidence="6">RING-type domain-containing protein</fullName>
    </recommendedName>
</protein>
<feature type="domain" description="RING-type" evidence="6">
    <location>
        <begin position="102"/>
        <end position="141"/>
    </location>
</feature>
<evidence type="ECO:0000313" key="8">
    <source>
        <dbReference type="Proteomes" id="UP000355283"/>
    </source>
</evidence>
<dbReference type="GO" id="GO:0008270">
    <property type="term" value="F:zinc ion binding"/>
    <property type="evidence" value="ECO:0007669"/>
    <property type="project" value="UniProtKB-KW"/>
</dbReference>
<dbReference type="GO" id="GO:0061630">
    <property type="term" value="F:ubiquitin protein ligase activity"/>
    <property type="evidence" value="ECO:0007669"/>
    <property type="project" value="TreeGrafter"/>
</dbReference>
<keyword evidence="2 4" id="KW-0863">Zinc-finger</keyword>
<evidence type="ECO:0000256" key="1">
    <source>
        <dbReference type="ARBA" id="ARBA00022723"/>
    </source>
</evidence>
<dbReference type="InterPro" id="IPR001841">
    <property type="entry name" value="Znf_RING"/>
</dbReference>
<dbReference type="SMART" id="SM00184">
    <property type="entry name" value="RING"/>
    <property type="match status" value="1"/>
</dbReference>
<dbReference type="OrthoDB" id="6105938at2759"/>
<evidence type="ECO:0000259" key="6">
    <source>
        <dbReference type="PROSITE" id="PS50089"/>
    </source>
</evidence>
<accession>A0A4D9CMH2</accession>
<dbReference type="InterPro" id="IPR027370">
    <property type="entry name" value="Znf-RING_euk"/>
</dbReference>
<gene>
    <name evidence="7" type="ORF">NSK_008514</name>
</gene>
<dbReference type="Pfam" id="PF13445">
    <property type="entry name" value="zf-RING_UBOX"/>
    <property type="match status" value="1"/>
</dbReference>
<dbReference type="PANTHER" id="PTHR25462:SF229">
    <property type="entry name" value="TRANSCRIPTION INTERMEDIARY FACTOR 1-BETA"/>
    <property type="match status" value="1"/>
</dbReference>
<dbReference type="Proteomes" id="UP000355283">
    <property type="component" value="Unassembled WGS sequence"/>
</dbReference>
<dbReference type="InterPro" id="IPR017907">
    <property type="entry name" value="Znf_RING_CS"/>
</dbReference>
<dbReference type="InterPro" id="IPR047153">
    <property type="entry name" value="TRIM45/56/19-like"/>
</dbReference>
<dbReference type="PROSITE" id="PS50089">
    <property type="entry name" value="ZF_RING_2"/>
    <property type="match status" value="1"/>
</dbReference>
<evidence type="ECO:0000256" key="3">
    <source>
        <dbReference type="ARBA" id="ARBA00022833"/>
    </source>
</evidence>
<dbReference type="Gene3D" id="3.30.40.10">
    <property type="entry name" value="Zinc/RING finger domain, C3HC4 (zinc finger)"/>
    <property type="match status" value="1"/>
</dbReference>
<reference evidence="7 8" key="1">
    <citation type="submission" date="2019-01" db="EMBL/GenBank/DDBJ databases">
        <title>Nuclear Genome Assembly of the Microalgal Biofuel strain Nannochloropsis salina CCMP1776.</title>
        <authorList>
            <person name="Hovde B."/>
        </authorList>
    </citation>
    <scope>NUCLEOTIDE SEQUENCE [LARGE SCALE GENOMIC DNA]</scope>
    <source>
        <strain evidence="7 8">CCMP1776</strain>
    </source>
</reference>
<evidence type="ECO:0000256" key="4">
    <source>
        <dbReference type="PROSITE-ProRule" id="PRU00175"/>
    </source>
</evidence>
<dbReference type="InterPro" id="IPR013083">
    <property type="entry name" value="Znf_RING/FYVE/PHD"/>
</dbReference>